<dbReference type="EC" id="3.1.3.48" evidence="2"/>
<sequence length="362" mass="40715">MQTHNSISLILSYSLFLSFCTRTPAAHLIASLFHHMLHRILGGIYLSSYEPLRSNENLDAYNITHILSVVPGPIPESYTTKYQWKQVPILDLPTENIIQYFPECNDFIDRALFPEGKQPGVTQHGGAVLVHCQEGVSRSVTVVMAYLMYHYKLSVSQSLHAVKRRNGAAEPNTGFMEQLQLYFDMNLTLDTNNPDYKKLLVNLNLRKDPSGKSLMDIYGSNTSPQDTPKVHNAQLRCKRCRQVLALSSQIETHVPPEADSRQAQFIKTAPNSRRIIDVKPASPSCSHYFLTEPLNWMKDELQGKGELDGKFQCPKCNSKVGGYSWKGTRCSCGRWMIPALHVQTAKVDFVKTGGSQKLVIGE</sequence>
<dbReference type="InterPro" id="IPR020422">
    <property type="entry name" value="TYR_PHOSPHATASE_DUAL_dom"/>
</dbReference>
<dbReference type="GO" id="GO:0000055">
    <property type="term" value="P:ribosomal large subunit export from nucleus"/>
    <property type="evidence" value="ECO:0007669"/>
    <property type="project" value="EnsemblFungi"/>
</dbReference>
<dbReference type="PANTHER" id="PTHR45848:SF4">
    <property type="entry name" value="DUAL SPECIFICITY PROTEIN PHOSPHATASE 12"/>
    <property type="match status" value="1"/>
</dbReference>
<dbReference type="SUPFAM" id="SSF52799">
    <property type="entry name" value="(Phosphotyrosine protein) phosphatases II"/>
    <property type="match status" value="1"/>
</dbReference>
<feature type="active site" description="Phosphocysteine intermediate" evidence="5">
    <location>
        <position position="132"/>
    </location>
</feature>
<dbReference type="KEGG" id="pgu:PGUG_00308"/>
<dbReference type="EMBL" id="CH408155">
    <property type="protein sequence ID" value="EDK36210.2"/>
    <property type="molecule type" value="Genomic_DNA"/>
</dbReference>
<evidence type="ECO:0000256" key="2">
    <source>
        <dbReference type="ARBA" id="ARBA00013064"/>
    </source>
</evidence>
<dbReference type="GeneID" id="5128975"/>
<feature type="signal peptide" evidence="6">
    <location>
        <begin position="1"/>
        <end position="25"/>
    </location>
</feature>
<dbReference type="STRING" id="294746.A5DAK3"/>
<accession>A5DAK3</accession>
<dbReference type="Pfam" id="PF00782">
    <property type="entry name" value="DSPc"/>
    <property type="match status" value="1"/>
</dbReference>
<evidence type="ECO:0000313" key="9">
    <source>
        <dbReference type="EMBL" id="EDK36210.2"/>
    </source>
</evidence>
<feature type="domain" description="Tyrosine-protein phosphatase" evidence="7">
    <location>
        <begin position="35"/>
        <end position="188"/>
    </location>
</feature>
<dbReference type="PROSITE" id="PS50054">
    <property type="entry name" value="TYR_PHOSPHATASE_DUAL"/>
    <property type="match status" value="1"/>
</dbReference>
<dbReference type="GO" id="GO:1990275">
    <property type="term" value="F:preribosome binding"/>
    <property type="evidence" value="ECO:0007669"/>
    <property type="project" value="EnsemblFungi"/>
</dbReference>
<dbReference type="SMART" id="SM00195">
    <property type="entry name" value="DSPc"/>
    <property type="match status" value="1"/>
</dbReference>
<keyword evidence="6" id="KW-0732">Signal</keyword>
<dbReference type="GO" id="GO:2000786">
    <property type="term" value="P:positive regulation of autophagosome assembly"/>
    <property type="evidence" value="ECO:0007669"/>
    <property type="project" value="EnsemblFungi"/>
</dbReference>
<dbReference type="SMART" id="SM00404">
    <property type="entry name" value="PTPc_motif"/>
    <property type="match status" value="1"/>
</dbReference>
<dbReference type="GO" id="GO:0000027">
    <property type="term" value="P:ribosomal large subunit assembly"/>
    <property type="evidence" value="ECO:0007669"/>
    <property type="project" value="EnsemblFungi"/>
</dbReference>
<dbReference type="eggNOG" id="KOG1716">
    <property type="taxonomic scope" value="Eukaryota"/>
</dbReference>
<dbReference type="InterPro" id="IPR003595">
    <property type="entry name" value="Tyr_Pase_cat"/>
</dbReference>
<dbReference type="GO" id="GO:0004725">
    <property type="term" value="F:protein tyrosine phosphatase activity"/>
    <property type="evidence" value="ECO:0007669"/>
    <property type="project" value="UniProtKB-EC"/>
</dbReference>
<dbReference type="InterPro" id="IPR016278">
    <property type="entry name" value="DUSP12"/>
</dbReference>
<evidence type="ECO:0000256" key="6">
    <source>
        <dbReference type="SAM" id="SignalP"/>
    </source>
</evidence>
<dbReference type="InterPro" id="IPR000387">
    <property type="entry name" value="Tyr_Pase_dom"/>
</dbReference>
<dbReference type="RefSeq" id="XP_001486931.2">
    <property type="nucleotide sequence ID" value="XM_001486881.1"/>
</dbReference>
<dbReference type="GO" id="GO:0005634">
    <property type="term" value="C:nucleus"/>
    <property type="evidence" value="ECO:0007669"/>
    <property type="project" value="EnsemblFungi"/>
</dbReference>
<dbReference type="GO" id="GO:0006995">
    <property type="term" value="P:cellular response to nitrogen starvation"/>
    <property type="evidence" value="ECO:0007669"/>
    <property type="project" value="EnsemblFungi"/>
</dbReference>
<dbReference type="InterPro" id="IPR000340">
    <property type="entry name" value="Dual-sp_phosphatase_cat-dom"/>
</dbReference>
<evidence type="ECO:0000256" key="4">
    <source>
        <dbReference type="ARBA" id="ARBA00022912"/>
    </source>
</evidence>
<dbReference type="Proteomes" id="UP000001997">
    <property type="component" value="Unassembled WGS sequence"/>
</dbReference>
<dbReference type="AlphaFoldDB" id="A5DAK3"/>
<dbReference type="InterPro" id="IPR029021">
    <property type="entry name" value="Prot-tyrosine_phosphatase-like"/>
</dbReference>
<feature type="domain" description="Tyrosine specific protein phosphatases" evidence="8">
    <location>
        <begin position="105"/>
        <end position="166"/>
    </location>
</feature>
<dbReference type="GO" id="GO:0005737">
    <property type="term" value="C:cytoplasm"/>
    <property type="evidence" value="ECO:0007669"/>
    <property type="project" value="EnsemblFungi"/>
</dbReference>
<dbReference type="GO" id="GO:0008138">
    <property type="term" value="F:protein tyrosine/serine/threonine phosphatase activity"/>
    <property type="evidence" value="ECO:0007669"/>
    <property type="project" value="InterPro"/>
</dbReference>
<evidence type="ECO:0000256" key="1">
    <source>
        <dbReference type="ARBA" id="ARBA00008601"/>
    </source>
</evidence>
<keyword evidence="10" id="KW-1185">Reference proteome</keyword>
<evidence type="ECO:0000313" key="10">
    <source>
        <dbReference type="Proteomes" id="UP000001997"/>
    </source>
</evidence>
<gene>
    <name evidence="9" type="ORF">PGUG_00308</name>
</gene>
<feature type="chain" id="PRO_5002679786" description="protein-tyrosine-phosphatase" evidence="6">
    <location>
        <begin position="26"/>
        <end position="362"/>
    </location>
</feature>
<evidence type="ECO:0000256" key="3">
    <source>
        <dbReference type="ARBA" id="ARBA00022801"/>
    </source>
</evidence>
<name>A5DAK3_PICGU</name>
<evidence type="ECO:0000256" key="5">
    <source>
        <dbReference type="PIRSR" id="PIRSR000941-50"/>
    </source>
</evidence>
<proteinExistence type="inferred from homology"/>
<dbReference type="GO" id="GO:0030476">
    <property type="term" value="P:ascospore wall assembly"/>
    <property type="evidence" value="ECO:0007669"/>
    <property type="project" value="EnsemblFungi"/>
</dbReference>
<dbReference type="OMA" id="FAWQGMQ"/>
<evidence type="ECO:0000259" key="7">
    <source>
        <dbReference type="PROSITE" id="PS50054"/>
    </source>
</evidence>
<keyword evidence="4" id="KW-0904">Protein phosphatase</keyword>
<dbReference type="VEuPathDB" id="FungiDB:PGUG_00308"/>
<dbReference type="PANTHER" id="PTHR45848">
    <property type="entry name" value="DUAL SPECIFICITY PROTEIN PHOSPHATASE 12 FAMILY MEMBER"/>
    <property type="match status" value="1"/>
</dbReference>
<keyword evidence="3" id="KW-0378">Hydrolase</keyword>
<dbReference type="OrthoDB" id="2017893at2759"/>
<dbReference type="Gene3D" id="3.90.190.10">
    <property type="entry name" value="Protein tyrosine phosphatase superfamily"/>
    <property type="match status" value="1"/>
</dbReference>
<dbReference type="PIRSF" id="PIRSF000941">
    <property type="entry name" value="DUSP12"/>
    <property type="match status" value="1"/>
</dbReference>
<dbReference type="PROSITE" id="PS50056">
    <property type="entry name" value="TYR_PHOSPHATASE_2"/>
    <property type="match status" value="1"/>
</dbReference>
<dbReference type="InParanoid" id="A5DAK3"/>
<dbReference type="HOGENOM" id="CLU_023312_0_1_1"/>
<dbReference type="CDD" id="cd14518">
    <property type="entry name" value="DSP_fungal_YVH1"/>
    <property type="match status" value="1"/>
</dbReference>
<comment type="similarity">
    <text evidence="1">Belongs to the protein-tyrosine phosphatase family. Non-receptor class dual specificity subfamily.</text>
</comment>
<evidence type="ECO:0000259" key="8">
    <source>
        <dbReference type="PROSITE" id="PS50056"/>
    </source>
</evidence>
<organism evidence="9 10">
    <name type="scientific">Meyerozyma guilliermondii (strain ATCC 6260 / CBS 566 / DSM 6381 / JCM 1539 / NBRC 10279 / NRRL Y-324)</name>
    <name type="common">Yeast</name>
    <name type="synonym">Candida guilliermondii</name>
    <dbReference type="NCBI Taxonomy" id="294746"/>
    <lineage>
        <taxon>Eukaryota</taxon>
        <taxon>Fungi</taxon>
        <taxon>Dikarya</taxon>
        <taxon>Ascomycota</taxon>
        <taxon>Saccharomycotina</taxon>
        <taxon>Pichiomycetes</taxon>
        <taxon>Debaryomycetaceae</taxon>
        <taxon>Meyerozyma</taxon>
    </lineage>
</organism>
<dbReference type="FunCoup" id="A5DAK3">
    <property type="interactions" value="752"/>
</dbReference>
<protein>
    <recommendedName>
        <fullName evidence="2">protein-tyrosine-phosphatase</fullName>
        <ecNumber evidence="2">3.1.3.48</ecNumber>
    </recommendedName>
</protein>
<reference evidence="9 10" key="1">
    <citation type="journal article" date="2009" name="Nature">
        <title>Evolution of pathogenicity and sexual reproduction in eight Candida genomes.</title>
        <authorList>
            <person name="Butler G."/>
            <person name="Rasmussen M.D."/>
            <person name="Lin M.F."/>
            <person name="Santos M.A."/>
            <person name="Sakthikumar S."/>
            <person name="Munro C.A."/>
            <person name="Rheinbay E."/>
            <person name="Grabherr M."/>
            <person name="Forche A."/>
            <person name="Reedy J.L."/>
            <person name="Agrafioti I."/>
            <person name="Arnaud M.B."/>
            <person name="Bates S."/>
            <person name="Brown A.J."/>
            <person name="Brunke S."/>
            <person name="Costanzo M.C."/>
            <person name="Fitzpatrick D.A."/>
            <person name="de Groot P.W."/>
            <person name="Harris D."/>
            <person name="Hoyer L.L."/>
            <person name="Hube B."/>
            <person name="Klis F.M."/>
            <person name="Kodira C."/>
            <person name="Lennard N."/>
            <person name="Logue M.E."/>
            <person name="Martin R."/>
            <person name="Neiman A.M."/>
            <person name="Nikolaou E."/>
            <person name="Quail M.A."/>
            <person name="Quinn J."/>
            <person name="Santos M.C."/>
            <person name="Schmitzberger F.F."/>
            <person name="Sherlock G."/>
            <person name="Shah P."/>
            <person name="Silverstein K.A."/>
            <person name="Skrzypek M.S."/>
            <person name="Soll D."/>
            <person name="Staggs R."/>
            <person name="Stansfield I."/>
            <person name="Stumpf M.P."/>
            <person name="Sudbery P.E."/>
            <person name="Srikantha T."/>
            <person name="Zeng Q."/>
            <person name="Berman J."/>
            <person name="Berriman M."/>
            <person name="Heitman J."/>
            <person name="Gow N.A."/>
            <person name="Lorenz M.C."/>
            <person name="Birren B.W."/>
            <person name="Kellis M."/>
            <person name="Cuomo C.A."/>
        </authorList>
    </citation>
    <scope>NUCLEOTIDE SEQUENCE [LARGE SCALE GENOMIC DNA]</scope>
    <source>
        <strain evidence="10">ATCC 6260 / CBS 566 / DSM 6381 / JCM 1539 / NBRC 10279 / NRRL Y-324</strain>
    </source>
</reference>